<dbReference type="InterPro" id="IPR039261">
    <property type="entry name" value="FNR_nucleotide-bd"/>
</dbReference>
<dbReference type="CDD" id="cd06195">
    <property type="entry name" value="FNR1"/>
    <property type="match status" value="1"/>
</dbReference>
<protein>
    <recommendedName>
        <fullName evidence="3">ferredoxin--NADP(+) reductase</fullName>
        <ecNumber evidence="3">1.18.1.2</ecNumber>
    </recommendedName>
</protein>
<reference evidence="10" key="1">
    <citation type="submission" date="2016-10" db="EMBL/GenBank/DDBJ databases">
        <title>Sequence of Gallionella enrichment culture.</title>
        <authorList>
            <person name="Poehlein A."/>
            <person name="Muehling M."/>
            <person name="Daniel R."/>
        </authorList>
    </citation>
    <scope>NUCLEOTIDE SEQUENCE</scope>
</reference>
<dbReference type="InterPro" id="IPR033892">
    <property type="entry name" value="FNR_bac"/>
</dbReference>
<dbReference type="Pfam" id="PF00970">
    <property type="entry name" value="FAD_binding_6"/>
    <property type="match status" value="1"/>
</dbReference>
<keyword evidence="4" id="KW-0285">Flavoprotein</keyword>
<dbReference type="PANTHER" id="PTHR47878:SF1">
    <property type="entry name" value="FLAVODOXIN_FERREDOXIN--NADP REDUCTASE"/>
    <property type="match status" value="1"/>
</dbReference>
<evidence type="ECO:0000256" key="5">
    <source>
        <dbReference type="ARBA" id="ARBA00022741"/>
    </source>
</evidence>
<evidence type="ECO:0000259" key="9">
    <source>
        <dbReference type="PROSITE" id="PS51384"/>
    </source>
</evidence>
<dbReference type="AlphaFoldDB" id="A0A1J5RGB9"/>
<dbReference type="PROSITE" id="PS51384">
    <property type="entry name" value="FAD_FR"/>
    <property type="match status" value="1"/>
</dbReference>
<comment type="caution">
    <text evidence="10">The sequence shown here is derived from an EMBL/GenBank/DDBJ whole genome shotgun (WGS) entry which is preliminary data.</text>
</comment>
<dbReference type="InterPro" id="IPR051930">
    <property type="entry name" value="FNR_type-1"/>
</dbReference>
<evidence type="ECO:0000256" key="8">
    <source>
        <dbReference type="ARBA" id="ARBA00023002"/>
    </source>
</evidence>
<keyword evidence="7" id="KW-0521">NADP</keyword>
<dbReference type="EMBL" id="MLJW01000268">
    <property type="protein sequence ID" value="OIQ91156.1"/>
    <property type="molecule type" value="Genomic_DNA"/>
</dbReference>
<evidence type="ECO:0000256" key="6">
    <source>
        <dbReference type="ARBA" id="ARBA00022827"/>
    </source>
</evidence>
<dbReference type="EC" id="1.18.1.2" evidence="3"/>
<dbReference type="GO" id="GO:0042167">
    <property type="term" value="P:heme catabolic process"/>
    <property type="evidence" value="ECO:0007669"/>
    <property type="project" value="TreeGrafter"/>
</dbReference>
<accession>A0A1J5RGB9</accession>
<dbReference type="SUPFAM" id="SSF63380">
    <property type="entry name" value="Riboflavin synthase domain-like"/>
    <property type="match status" value="1"/>
</dbReference>
<dbReference type="Gene3D" id="3.40.50.80">
    <property type="entry name" value="Nucleotide-binding domain of ferredoxin-NADP reductase (FNR) module"/>
    <property type="match status" value="1"/>
</dbReference>
<evidence type="ECO:0000256" key="4">
    <source>
        <dbReference type="ARBA" id="ARBA00022630"/>
    </source>
</evidence>
<dbReference type="InterPro" id="IPR001433">
    <property type="entry name" value="OxRdtase_FAD/NAD-bd"/>
</dbReference>
<dbReference type="Gene3D" id="2.40.30.10">
    <property type="entry name" value="Translation factors"/>
    <property type="match status" value="1"/>
</dbReference>
<evidence type="ECO:0000256" key="1">
    <source>
        <dbReference type="ARBA" id="ARBA00001974"/>
    </source>
</evidence>
<comment type="cofactor">
    <cofactor evidence="1">
        <name>FAD</name>
        <dbReference type="ChEBI" id="CHEBI:57692"/>
    </cofactor>
</comment>
<name>A0A1J5RGB9_9ZZZZ</name>
<sequence>MSAWNVGKVVEHKQWNKTLHSLYIESDIEPFEAGQFVKIALEINGELVGRPYSLVNPPDSQPLEFFYIEIPNGPLTSHLVNLKPSDNIQVATRAHGFLTLDEVPAAKYLWLMATGTGVGPFLSILMTDKPWLRYERVILVYAVRTLSELSYQERIMQILTNHSGQFSYIPFVSRETSDFALTGRIPQAISDGRLEAQAGIKINADNSQVMLCGNPQMLKDTSNTLIERGLKKHRRFEPGQITVENYW</sequence>
<evidence type="ECO:0000256" key="7">
    <source>
        <dbReference type="ARBA" id="ARBA00022857"/>
    </source>
</evidence>
<proteinExistence type="inferred from homology"/>
<keyword evidence="8 10" id="KW-0560">Oxidoreductase</keyword>
<dbReference type="InterPro" id="IPR017927">
    <property type="entry name" value="FAD-bd_FR_type"/>
</dbReference>
<evidence type="ECO:0000256" key="2">
    <source>
        <dbReference type="ARBA" id="ARBA00008312"/>
    </source>
</evidence>
<dbReference type="SUPFAM" id="SSF52343">
    <property type="entry name" value="Ferredoxin reductase-like, C-terminal NADP-linked domain"/>
    <property type="match status" value="1"/>
</dbReference>
<keyword evidence="5" id="KW-0547">Nucleotide-binding</keyword>
<dbReference type="InterPro" id="IPR017938">
    <property type="entry name" value="Riboflavin_synthase-like_b-brl"/>
</dbReference>
<keyword evidence="6" id="KW-0274">FAD</keyword>
<dbReference type="GO" id="GO:0004324">
    <property type="term" value="F:ferredoxin-NADP+ reductase activity"/>
    <property type="evidence" value="ECO:0007669"/>
    <property type="project" value="UniProtKB-EC"/>
</dbReference>
<feature type="domain" description="FAD-binding FR-type" evidence="9">
    <location>
        <begin position="2"/>
        <end position="101"/>
    </location>
</feature>
<organism evidence="10">
    <name type="scientific">mine drainage metagenome</name>
    <dbReference type="NCBI Taxonomy" id="410659"/>
    <lineage>
        <taxon>unclassified sequences</taxon>
        <taxon>metagenomes</taxon>
        <taxon>ecological metagenomes</taxon>
    </lineage>
</organism>
<comment type="similarity">
    <text evidence="2">Belongs to the ferredoxin--NADP reductase type 1 family.</text>
</comment>
<dbReference type="GO" id="GO:0000166">
    <property type="term" value="F:nucleotide binding"/>
    <property type="evidence" value="ECO:0007669"/>
    <property type="project" value="UniProtKB-KW"/>
</dbReference>
<dbReference type="InterPro" id="IPR008333">
    <property type="entry name" value="Cbr1-like_FAD-bd_dom"/>
</dbReference>
<gene>
    <name evidence="10" type="primary">fpr_6</name>
    <name evidence="10" type="ORF">GALL_269530</name>
</gene>
<dbReference type="GO" id="GO:0034599">
    <property type="term" value="P:cellular response to oxidative stress"/>
    <property type="evidence" value="ECO:0007669"/>
    <property type="project" value="TreeGrafter"/>
</dbReference>
<dbReference type="PANTHER" id="PTHR47878">
    <property type="entry name" value="OXIDOREDUCTASE FAD/NAD(P)-BINDING DOMAIN PROTEIN"/>
    <property type="match status" value="1"/>
</dbReference>
<evidence type="ECO:0000256" key="3">
    <source>
        <dbReference type="ARBA" id="ARBA00013223"/>
    </source>
</evidence>
<evidence type="ECO:0000313" key="10">
    <source>
        <dbReference type="EMBL" id="OIQ91156.1"/>
    </source>
</evidence>
<dbReference type="Pfam" id="PF00175">
    <property type="entry name" value="NAD_binding_1"/>
    <property type="match status" value="1"/>
</dbReference>